<name>A0A183EBW2_9BILA</name>
<proteinExistence type="predicted"/>
<evidence type="ECO:0000313" key="5">
    <source>
        <dbReference type="WBParaSite" id="GPUH_0001847801-mRNA-1"/>
    </source>
</evidence>
<feature type="region of interest" description="Disordered" evidence="1">
    <location>
        <begin position="92"/>
        <end position="150"/>
    </location>
</feature>
<gene>
    <name evidence="3" type="ORF">GPUH_LOCUS18453</name>
</gene>
<keyword evidence="4" id="KW-1185">Reference proteome</keyword>
<reference evidence="5" key="1">
    <citation type="submission" date="2016-06" db="UniProtKB">
        <authorList>
            <consortium name="WormBaseParasite"/>
        </authorList>
    </citation>
    <scope>IDENTIFICATION</scope>
</reference>
<dbReference type="EMBL" id="UYRT01086792">
    <property type="protein sequence ID" value="VDN31778.1"/>
    <property type="molecule type" value="Genomic_DNA"/>
</dbReference>
<dbReference type="Proteomes" id="UP000271098">
    <property type="component" value="Unassembled WGS sequence"/>
</dbReference>
<sequence length="150" mass="16841">MQLIADFLFTDSLAVGWDTSNEPLALERTERIPRSLNEPNLQLVSIPAAIFIVVIIIIVGLVIQQKLKYQSGSEDESETKRFMPLELQRQNSVRSKRDVDSISGPRPLRNLSEESELTRSLVASTSSEQEDEGSSRKKPSTKKKGANREE</sequence>
<evidence type="ECO:0000256" key="1">
    <source>
        <dbReference type="SAM" id="MobiDB-lite"/>
    </source>
</evidence>
<protein>
    <submittedName>
        <fullName evidence="5">Small integral membrane protein 24</fullName>
    </submittedName>
</protein>
<evidence type="ECO:0000256" key="2">
    <source>
        <dbReference type="SAM" id="Phobius"/>
    </source>
</evidence>
<dbReference type="WBParaSite" id="GPUH_0001847801-mRNA-1">
    <property type="protein sequence ID" value="GPUH_0001847801-mRNA-1"/>
    <property type="gene ID" value="GPUH_0001847801"/>
</dbReference>
<feature type="compositionally biased region" description="Basic residues" evidence="1">
    <location>
        <begin position="136"/>
        <end position="150"/>
    </location>
</feature>
<keyword evidence="2" id="KW-1133">Transmembrane helix</keyword>
<evidence type="ECO:0000313" key="3">
    <source>
        <dbReference type="EMBL" id="VDN31778.1"/>
    </source>
</evidence>
<dbReference type="OrthoDB" id="5858590at2759"/>
<keyword evidence="2" id="KW-0812">Transmembrane</keyword>
<organism evidence="5">
    <name type="scientific">Gongylonema pulchrum</name>
    <dbReference type="NCBI Taxonomy" id="637853"/>
    <lineage>
        <taxon>Eukaryota</taxon>
        <taxon>Metazoa</taxon>
        <taxon>Ecdysozoa</taxon>
        <taxon>Nematoda</taxon>
        <taxon>Chromadorea</taxon>
        <taxon>Rhabditida</taxon>
        <taxon>Spirurina</taxon>
        <taxon>Spiruromorpha</taxon>
        <taxon>Spiruroidea</taxon>
        <taxon>Gongylonematidae</taxon>
        <taxon>Gongylonema</taxon>
    </lineage>
</organism>
<keyword evidence="2" id="KW-0472">Membrane</keyword>
<reference evidence="3 4" key="2">
    <citation type="submission" date="2018-11" db="EMBL/GenBank/DDBJ databases">
        <authorList>
            <consortium name="Pathogen Informatics"/>
        </authorList>
    </citation>
    <scope>NUCLEOTIDE SEQUENCE [LARGE SCALE GENOMIC DNA]</scope>
</reference>
<feature type="transmembrane region" description="Helical" evidence="2">
    <location>
        <begin position="43"/>
        <end position="63"/>
    </location>
</feature>
<accession>A0A183EBW2</accession>
<dbReference type="AlphaFoldDB" id="A0A183EBW2"/>
<evidence type="ECO:0000313" key="4">
    <source>
        <dbReference type="Proteomes" id="UP000271098"/>
    </source>
</evidence>